<dbReference type="AlphaFoldDB" id="A0A7T3CHF4"/>
<dbReference type="GO" id="GO:0005886">
    <property type="term" value="C:plasma membrane"/>
    <property type="evidence" value="ECO:0007669"/>
    <property type="project" value="UniProtKB-SubCell"/>
</dbReference>
<feature type="transmembrane region" description="Helical" evidence="7">
    <location>
        <begin position="276"/>
        <end position="294"/>
    </location>
</feature>
<evidence type="ECO:0000256" key="8">
    <source>
        <dbReference type="SAM" id="MobiDB-lite"/>
    </source>
</evidence>
<feature type="transmembrane region" description="Helical" evidence="7">
    <location>
        <begin position="141"/>
        <end position="161"/>
    </location>
</feature>
<organism evidence="10 11">
    <name type="scientific">Rothia kristinae</name>
    <dbReference type="NCBI Taxonomy" id="37923"/>
    <lineage>
        <taxon>Bacteria</taxon>
        <taxon>Bacillati</taxon>
        <taxon>Actinomycetota</taxon>
        <taxon>Actinomycetes</taxon>
        <taxon>Micrococcales</taxon>
        <taxon>Micrococcaceae</taxon>
        <taxon>Rothia</taxon>
    </lineage>
</organism>
<evidence type="ECO:0000256" key="3">
    <source>
        <dbReference type="ARBA" id="ARBA00022475"/>
    </source>
</evidence>
<comment type="subcellular location">
    <subcellularLocation>
        <location evidence="1 7">Cell membrane</location>
        <topology evidence="1 7">Multi-pass membrane protein</topology>
    </subcellularLocation>
</comment>
<dbReference type="Pfam" id="PF00528">
    <property type="entry name" value="BPD_transp_1"/>
    <property type="match status" value="1"/>
</dbReference>
<comment type="similarity">
    <text evidence="7">Belongs to the binding-protein-dependent transport system permease family.</text>
</comment>
<dbReference type="InterPro" id="IPR000515">
    <property type="entry name" value="MetI-like"/>
</dbReference>
<proteinExistence type="inferred from homology"/>
<feature type="transmembrane region" description="Helical" evidence="7">
    <location>
        <begin position="216"/>
        <end position="239"/>
    </location>
</feature>
<feature type="domain" description="ABC transmembrane type-1" evidence="9">
    <location>
        <begin position="104"/>
        <end position="295"/>
    </location>
</feature>
<feature type="transmembrane region" description="Helical" evidence="7">
    <location>
        <begin position="43"/>
        <end position="68"/>
    </location>
</feature>
<evidence type="ECO:0000256" key="2">
    <source>
        <dbReference type="ARBA" id="ARBA00022448"/>
    </source>
</evidence>
<dbReference type="GO" id="GO:0055085">
    <property type="term" value="P:transmembrane transport"/>
    <property type="evidence" value="ECO:0007669"/>
    <property type="project" value="InterPro"/>
</dbReference>
<dbReference type="InterPro" id="IPR035906">
    <property type="entry name" value="MetI-like_sf"/>
</dbReference>
<gene>
    <name evidence="10" type="ORF">I6G21_03285</name>
</gene>
<reference evidence="10 11" key="1">
    <citation type="submission" date="2020-12" db="EMBL/GenBank/DDBJ databases">
        <title>FDA dAtabase for Regulatory Grade micrObial Sequences (FDA-ARGOS): Supporting development and validation of Infectious Disease Dx tests.</title>
        <authorList>
            <person name="Sproer C."/>
            <person name="Gronow S."/>
            <person name="Severitt S."/>
            <person name="Schroder I."/>
            <person name="Tallon L."/>
            <person name="Sadzewicz L."/>
            <person name="Zhao X."/>
            <person name="Boylan J."/>
            <person name="Ott S."/>
            <person name="Bowen H."/>
            <person name="Vavikolanu K."/>
            <person name="Mehta A."/>
            <person name="Aluvathingal J."/>
            <person name="Nadendla S."/>
            <person name="Lowell S."/>
            <person name="Myers T."/>
            <person name="Yan Y."/>
            <person name="Sichtig H."/>
        </authorList>
    </citation>
    <scope>NUCLEOTIDE SEQUENCE [LARGE SCALE GENOMIC DNA]</scope>
    <source>
        <strain evidence="10 11">FDAARGOS_864</strain>
    </source>
</reference>
<dbReference type="Gene3D" id="1.10.3720.10">
    <property type="entry name" value="MetI-like"/>
    <property type="match status" value="1"/>
</dbReference>
<evidence type="ECO:0000256" key="7">
    <source>
        <dbReference type="RuleBase" id="RU363032"/>
    </source>
</evidence>
<dbReference type="SUPFAM" id="SSF161098">
    <property type="entry name" value="MetI-like"/>
    <property type="match status" value="1"/>
</dbReference>
<dbReference type="PANTHER" id="PTHR43744:SF12">
    <property type="entry name" value="ABC TRANSPORTER PERMEASE PROTEIN MG189-RELATED"/>
    <property type="match status" value="1"/>
</dbReference>
<dbReference type="KEGG" id="rkr:I6G21_03285"/>
<keyword evidence="3" id="KW-1003">Cell membrane</keyword>
<accession>A0A7T3CHF4</accession>
<evidence type="ECO:0000256" key="1">
    <source>
        <dbReference type="ARBA" id="ARBA00004651"/>
    </source>
</evidence>
<dbReference type="CDD" id="cd06261">
    <property type="entry name" value="TM_PBP2"/>
    <property type="match status" value="1"/>
</dbReference>
<dbReference type="EMBL" id="CP065738">
    <property type="protein sequence ID" value="QPT54225.1"/>
    <property type="molecule type" value="Genomic_DNA"/>
</dbReference>
<protein>
    <submittedName>
        <fullName evidence="10">Carbohydrate ABC transporter permease</fullName>
    </submittedName>
</protein>
<dbReference type="RefSeq" id="WP_081275563.1">
    <property type="nucleotide sequence ID" value="NZ_CP065738.1"/>
</dbReference>
<feature type="transmembrane region" description="Helical" evidence="7">
    <location>
        <begin position="103"/>
        <end position="129"/>
    </location>
</feature>
<dbReference type="GeneID" id="61262385"/>
<evidence type="ECO:0000256" key="5">
    <source>
        <dbReference type="ARBA" id="ARBA00022989"/>
    </source>
</evidence>
<sequence>MSVDPNISATPLPGGPERTAHDAAATGSSTTRRRRRSAHGTNWPLTIILMVCSLSVLLPFFVAVSMAFKTTDQAVLGQAFKLPAPWSLEGFREAWELTDFPKVFAISLTITVVSTVGAVLLSAMASYAISRNWNRRFFRISCYYLLAAMFLPFPVLALSQVKLSGYVHLANPVGVIVLHIMFSLSFNVLLFTAFIRSLPEELEESARMDGASTWRIFWTLMFPLMMPMAATVGIFTLLASWNDFMMPSMIIADPSMQTLPVVQKIFQTQFSNNYNIAFASYLLAIGPSVIAYAISQKWVMAGLTQGAVK</sequence>
<dbReference type="PROSITE" id="PS50928">
    <property type="entry name" value="ABC_TM1"/>
    <property type="match status" value="1"/>
</dbReference>
<keyword evidence="6 7" id="KW-0472">Membrane</keyword>
<name>A0A7T3CHF4_9MICC</name>
<feature type="transmembrane region" description="Helical" evidence="7">
    <location>
        <begin position="173"/>
        <end position="195"/>
    </location>
</feature>
<keyword evidence="5 7" id="KW-1133">Transmembrane helix</keyword>
<evidence type="ECO:0000256" key="4">
    <source>
        <dbReference type="ARBA" id="ARBA00022692"/>
    </source>
</evidence>
<keyword evidence="4 7" id="KW-0812">Transmembrane</keyword>
<keyword evidence="2 7" id="KW-0813">Transport</keyword>
<feature type="region of interest" description="Disordered" evidence="8">
    <location>
        <begin position="1"/>
        <end position="37"/>
    </location>
</feature>
<dbReference type="Proteomes" id="UP000594975">
    <property type="component" value="Chromosome"/>
</dbReference>
<evidence type="ECO:0000259" key="9">
    <source>
        <dbReference type="PROSITE" id="PS50928"/>
    </source>
</evidence>
<evidence type="ECO:0000313" key="10">
    <source>
        <dbReference type="EMBL" id="QPT54225.1"/>
    </source>
</evidence>
<evidence type="ECO:0000313" key="11">
    <source>
        <dbReference type="Proteomes" id="UP000594975"/>
    </source>
</evidence>
<evidence type="ECO:0000256" key="6">
    <source>
        <dbReference type="ARBA" id="ARBA00023136"/>
    </source>
</evidence>
<dbReference type="PANTHER" id="PTHR43744">
    <property type="entry name" value="ABC TRANSPORTER PERMEASE PROTEIN MG189-RELATED-RELATED"/>
    <property type="match status" value="1"/>
</dbReference>